<dbReference type="GO" id="GO:0015074">
    <property type="term" value="P:DNA integration"/>
    <property type="evidence" value="ECO:0007669"/>
    <property type="project" value="InterPro"/>
</dbReference>
<accession>A0A2S2C667</accession>
<organism evidence="3 4">
    <name type="scientific">Rhodococcus oxybenzonivorans</name>
    <dbReference type="NCBI Taxonomy" id="1990687"/>
    <lineage>
        <taxon>Bacteria</taxon>
        <taxon>Bacillati</taxon>
        <taxon>Actinomycetota</taxon>
        <taxon>Actinomycetes</taxon>
        <taxon>Mycobacteriales</taxon>
        <taxon>Nocardiaceae</taxon>
        <taxon>Rhodococcus</taxon>
    </lineage>
</organism>
<dbReference type="RefSeq" id="WP_109335767.1">
    <property type="nucleotide sequence ID" value="NZ_CP021355.1"/>
</dbReference>
<evidence type="ECO:0000256" key="1">
    <source>
        <dbReference type="ARBA" id="ARBA00023172"/>
    </source>
</evidence>
<dbReference type="InterPro" id="IPR002104">
    <property type="entry name" value="Integrase_catalytic"/>
</dbReference>
<evidence type="ECO:0000259" key="2">
    <source>
        <dbReference type="PROSITE" id="PS51898"/>
    </source>
</evidence>
<dbReference type="Proteomes" id="UP000245711">
    <property type="component" value="Plasmid pRB98"/>
</dbReference>
<keyword evidence="3" id="KW-0614">Plasmid</keyword>
<dbReference type="Pfam" id="PF00589">
    <property type="entry name" value="Phage_integrase"/>
    <property type="match status" value="1"/>
</dbReference>
<name>A0A2S2C667_9NOCA</name>
<dbReference type="InterPro" id="IPR011010">
    <property type="entry name" value="DNA_brk_join_enz"/>
</dbReference>
<dbReference type="GO" id="GO:0006310">
    <property type="term" value="P:DNA recombination"/>
    <property type="evidence" value="ECO:0007669"/>
    <property type="project" value="UniProtKB-KW"/>
</dbReference>
<dbReference type="AlphaFoldDB" id="A0A2S2C667"/>
<dbReference type="PROSITE" id="PS51898">
    <property type="entry name" value="TYR_RECOMBINASE"/>
    <property type="match status" value="1"/>
</dbReference>
<keyword evidence="1" id="KW-0233">DNA recombination</keyword>
<geneLocation type="plasmid" evidence="4">
    <name>prb98</name>
</geneLocation>
<dbReference type="InterPro" id="IPR013762">
    <property type="entry name" value="Integrase-like_cat_sf"/>
</dbReference>
<feature type="domain" description="Tyr recombinase" evidence="2">
    <location>
        <begin position="1"/>
        <end position="137"/>
    </location>
</feature>
<proteinExistence type="predicted"/>
<dbReference type="OrthoDB" id="9801717at2"/>
<dbReference type="EMBL" id="CP021355">
    <property type="protein sequence ID" value="AWK76304.1"/>
    <property type="molecule type" value="Genomic_DNA"/>
</dbReference>
<sequence>MSRPDWELSHRSALIRTGTPPQLSRSPWATTATPALTSSGCSAAEEIALFVTRVGRRLSSDVVEKLVTKHAVRAAENCPTLTGKNVTSHTLRHSAAMALLHAGVDTSVIALWLGHEDLASTQPYLHADTTIKEQALARVQPHHTSPGQYRAPDGLLAFLDGI</sequence>
<keyword evidence="4" id="KW-1185">Reference proteome</keyword>
<reference evidence="3 4" key="1">
    <citation type="submission" date="2017-05" db="EMBL/GenBank/DDBJ databases">
        <title>Isolation of Rhodococcus sp. S2-17 biodegrading of BP-3.</title>
        <authorList>
            <person name="Lee Y."/>
            <person name="Kim K.H."/>
            <person name="Chun B.H."/>
            <person name="Jung H.S."/>
            <person name="Jeon C.O."/>
        </authorList>
    </citation>
    <scope>NUCLEOTIDE SEQUENCE [LARGE SCALE GENOMIC DNA]</scope>
    <source>
        <strain evidence="3 4">S2-17</strain>
        <plasmid evidence="4">prb98</plasmid>
    </source>
</reference>
<evidence type="ECO:0000313" key="4">
    <source>
        <dbReference type="Proteomes" id="UP000245711"/>
    </source>
</evidence>
<dbReference type="Gene3D" id="1.10.443.10">
    <property type="entry name" value="Intergrase catalytic core"/>
    <property type="match status" value="1"/>
</dbReference>
<evidence type="ECO:0000313" key="3">
    <source>
        <dbReference type="EMBL" id="AWK76304.1"/>
    </source>
</evidence>
<dbReference type="KEGG" id="roz:CBI38_33145"/>
<gene>
    <name evidence="3" type="ORF">CBI38_33145</name>
</gene>
<dbReference type="SUPFAM" id="SSF56349">
    <property type="entry name" value="DNA breaking-rejoining enzymes"/>
    <property type="match status" value="1"/>
</dbReference>
<dbReference type="GO" id="GO:0003677">
    <property type="term" value="F:DNA binding"/>
    <property type="evidence" value="ECO:0007669"/>
    <property type="project" value="InterPro"/>
</dbReference>
<protein>
    <recommendedName>
        <fullName evidence="2">Tyr recombinase domain-containing protein</fullName>
    </recommendedName>
</protein>